<name>A0A3M7Q709_BRAPC</name>
<feature type="signal peptide" evidence="5">
    <location>
        <begin position="1"/>
        <end position="23"/>
    </location>
</feature>
<evidence type="ECO:0000256" key="2">
    <source>
        <dbReference type="ARBA" id="ARBA00022737"/>
    </source>
</evidence>
<accession>A0A3M7Q709</accession>
<dbReference type="SUPFAM" id="SSF52058">
    <property type="entry name" value="L domain-like"/>
    <property type="match status" value="1"/>
</dbReference>
<evidence type="ECO:0000313" key="6">
    <source>
        <dbReference type="EMBL" id="RNA06791.1"/>
    </source>
</evidence>
<dbReference type="EMBL" id="REGN01007283">
    <property type="protein sequence ID" value="RNA06791.1"/>
    <property type="molecule type" value="Genomic_DNA"/>
</dbReference>
<proteinExistence type="predicted"/>
<keyword evidence="5" id="KW-0732">Signal</keyword>
<dbReference type="Gene3D" id="3.80.10.10">
    <property type="entry name" value="Ribonuclease Inhibitor"/>
    <property type="match status" value="1"/>
</dbReference>
<organism evidence="6 7">
    <name type="scientific">Brachionus plicatilis</name>
    <name type="common">Marine rotifer</name>
    <name type="synonym">Brachionus muelleri</name>
    <dbReference type="NCBI Taxonomy" id="10195"/>
    <lineage>
        <taxon>Eukaryota</taxon>
        <taxon>Metazoa</taxon>
        <taxon>Spiralia</taxon>
        <taxon>Gnathifera</taxon>
        <taxon>Rotifera</taxon>
        <taxon>Eurotatoria</taxon>
        <taxon>Monogononta</taxon>
        <taxon>Pseudotrocha</taxon>
        <taxon>Ploima</taxon>
        <taxon>Brachionidae</taxon>
        <taxon>Brachionus</taxon>
    </lineage>
</organism>
<keyword evidence="1" id="KW-0433">Leucine-rich repeat</keyword>
<comment type="caution">
    <text evidence="6">The sequence shown here is derived from an EMBL/GenBank/DDBJ whole genome shotgun (WGS) entry which is preliminary data.</text>
</comment>
<dbReference type="Pfam" id="PF13855">
    <property type="entry name" value="LRR_8"/>
    <property type="match status" value="1"/>
</dbReference>
<protein>
    <submittedName>
        <fullName evidence="6">Immunoglobulin superfamily member 10 isoform X1</fullName>
    </submittedName>
</protein>
<dbReference type="PANTHER" id="PTHR24366">
    <property type="entry name" value="IG(IMMUNOGLOBULIN) AND LRR(LEUCINE RICH REPEAT) DOMAINS"/>
    <property type="match status" value="1"/>
</dbReference>
<feature type="transmembrane region" description="Helical" evidence="4">
    <location>
        <begin position="517"/>
        <end position="543"/>
    </location>
</feature>
<feature type="compositionally biased region" description="Polar residues" evidence="3">
    <location>
        <begin position="782"/>
        <end position="791"/>
    </location>
</feature>
<dbReference type="PANTHER" id="PTHR24366:SF170">
    <property type="entry name" value="RE50361P"/>
    <property type="match status" value="1"/>
</dbReference>
<dbReference type="PROSITE" id="PS51450">
    <property type="entry name" value="LRR"/>
    <property type="match status" value="1"/>
</dbReference>
<evidence type="ECO:0000256" key="4">
    <source>
        <dbReference type="SAM" id="Phobius"/>
    </source>
</evidence>
<dbReference type="AlphaFoldDB" id="A0A3M7Q709"/>
<evidence type="ECO:0000256" key="5">
    <source>
        <dbReference type="SAM" id="SignalP"/>
    </source>
</evidence>
<dbReference type="Proteomes" id="UP000276133">
    <property type="component" value="Unassembled WGS sequence"/>
</dbReference>
<reference evidence="6 7" key="1">
    <citation type="journal article" date="2018" name="Sci. Rep.">
        <title>Genomic signatures of local adaptation to the degree of environmental predictability in rotifers.</title>
        <authorList>
            <person name="Franch-Gras L."/>
            <person name="Hahn C."/>
            <person name="Garcia-Roger E.M."/>
            <person name="Carmona M.J."/>
            <person name="Serra M."/>
            <person name="Gomez A."/>
        </authorList>
    </citation>
    <scope>NUCLEOTIDE SEQUENCE [LARGE SCALE GENOMIC DNA]</scope>
    <source>
        <strain evidence="6">HYR1</strain>
    </source>
</reference>
<feature type="region of interest" description="Disordered" evidence="3">
    <location>
        <begin position="764"/>
        <end position="815"/>
    </location>
</feature>
<keyword evidence="4" id="KW-1133">Transmembrane helix</keyword>
<evidence type="ECO:0000313" key="7">
    <source>
        <dbReference type="Proteomes" id="UP000276133"/>
    </source>
</evidence>
<evidence type="ECO:0000256" key="1">
    <source>
        <dbReference type="ARBA" id="ARBA00022614"/>
    </source>
</evidence>
<dbReference type="InterPro" id="IPR001611">
    <property type="entry name" value="Leu-rich_rpt"/>
</dbReference>
<keyword evidence="7" id="KW-1185">Reference proteome</keyword>
<dbReference type="InterPro" id="IPR032675">
    <property type="entry name" value="LRR_dom_sf"/>
</dbReference>
<feature type="chain" id="PRO_5018113961" evidence="5">
    <location>
        <begin position="24"/>
        <end position="815"/>
    </location>
</feature>
<feature type="compositionally biased region" description="Basic and acidic residues" evidence="3">
    <location>
        <begin position="797"/>
        <end position="815"/>
    </location>
</feature>
<sequence length="815" mass="93848">MVQREKQITFLYFILLIHCVVRAKSQSLLYINDDYLDNNYLQKIPVRDQAQTSYDHQQQSTFADLQLFIQTHRYSKSIEVSGFENLFSNASSKTSLVELFFPRSKFGQQSQIENLISNNQLDMKKFDLQFLNLSSNSLQDSFLADFALNSNQTFHSTLFDFILKKFFSKVKVLKLSFNSIQVLKRDHFKIFAGDSDMSSSLEGIMVDNNNLKSLKHDTFYDLKFLKFLDLSSNSLKIIHPLTFSYPYFTQSLFYLNLKDNQLSGVYSGMNGSLLNLAHFYLDKNSDVECDCGLEWIWKQRDQIELDFECPSDNLCDQGQEPVLVTNNQHLEETSDISLIRNASKAWFAWTVFVDHLPSIIPYPYLVSNETKQSRELINELENQEKHVYHTWLFEDVVLNCSNKNDTDDQAAQSAIIWKTQFGYFANFDQINQTNYKIFKAFYKLNKLSKIHRHKTVRISENLSAGSRSEIYIDSDNNLVVTNMRQMTAGSFVCLSVNQNGIKSYEYKLLVREGVSEYFIYSLFVSIISMIVPSILGIIICSICEYQADKNYPMTPPCFPTPMANTPPNFDFNEWMANAASYLPNLNIHETLEQVSKRLRKGMEKASVTVKSLGVTSGAYISSMYEQSSQRFYDLKQYVPNINVPSINLNLNLPTMRYPPMGQLANRMRTGMGNMFWQFREFCGSSDLTHTPSIVDIQSDCSASNAVGRAYFIDHLNVKDGSRINHSNLYRFLHLIKEESKLDKKLNTNLDDVTQYSIVSEATEEVKPSTSGYRESKLYPSLNAKTESTSNNTDDESECKSIKDENKIEEVRQSDQ</sequence>
<dbReference type="OrthoDB" id="10428297at2759"/>
<keyword evidence="4" id="KW-0812">Transmembrane</keyword>
<gene>
    <name evidence="6" type="ORF">BpHYR1_003884</name>
</gene>
<evidence type="ECO:0000256" key="3">
    <source>
        <dbReference type="SAM" id="MobiDB-lite"/>
    </source>
</evidence>
<keyword evidence="2" id="KW-0677">Repeat</keyword>
<keyword evidence="4" id="KW-0472">Membrane</keyword>